<dbReference type="PANTHER" id="PTHR37984:SF5">
    <property type="entry name" value="PROTEIN NYNRIN-LIKE"/>
    <property type="match status" value="1"/>
</dbReference>
<feature type="compositionally biased region" description="Low complexity" evidence="7">
    <location>
        <begin position="370"/>
        <end position="381"/>
    </location>
</feature>
<evidence type="ECO:0000256" key="3">
    <source>
        <dbReference type="ARBA" id="ARBA00022722"/>
    </source>
</evidence>
<keyword evidence="5" id="KW-0378">Hydrolase</keyword>
<evidence type="ECO:0000256" key="5">
    <source>
        <dbReference type="ARBA" id="ARBA00022801"/>
    </source>
</evidence>
<evidence type="ECO:0000259" key="8">
    <source>
        <dbReference type="PROSITE" id="PS50994"/>
    </source>
</evidence>
<keyword evidence="1" id="KW-0808">Transferase</keyword>
<dbReference type="Gene3D" id="3.30.420.10">
    <property type="entry name" value="Ribonuclease H-like superfamily/Ribonuclease H"/>
    <property type="match status" value="1"/>
</dbReference>
<name>A0ABQ4Y898_9ASTR</name>
<keyword evidence="6 9" id="KW-0695">RNA-directed DNA polymerase</keyword>
<keyword evidence="10" id="KW-1185">Reference proteome</keyword>
<keyword evidence="3" id="KW-0540">Nuclease</keyword>
<evidence type="ECO:0000256" key="7">
    <source>
        <dbReference type="SAM" id="MobiDB-lite"/>
    </source>
</evidence>
<organism evidence="9 10">
    <name type="scientific">Tanacetum coccineum</name>
    <dbReference type="NCBI Taxonomy" id="301880"/>
    <lineage>
        <taxon>Eukaryota</taxon>
        <taxon>Viridiplantae</taxon>
        <taxon>Streptophyta</taxon>
        <taxon>Embryophyta</taxon>
        <taxon>Tracheophyta</taxon>
        <taxon>Spermatophyta</taxon>
        <taxon>Magnoliopsida</taxon>
        <taxon>eudicotyledons</taxon>
        <taxon>Gunneridae</taxon>
        <taxon>Pentapetalae</taxon>
        <taxon>asterids</taxon>
        <taxon>campanulids</taxon>
        <taxon>Asterales</taxon>
        <taxon>Asteraceae</taxon>
        <taxon>Asteroideae</taxon>
        <taxon>Anthemideae</taxon>
        <taxon>Anthemidinae</taxon>
        <taxon>Tanacetum</taxon>
    </lineage>
</organism>
<evidence type="ECO:0000313" key="10">
    <source>
        <dbReference type="Proteomes" id="UP001151760"/>
    </source>
</evidence>
<gene>
    <name evidence="9" type="ORF">Tco_0706198</name>
</gene>
<dbReference type="Gene3D" id="3.10.10.10">
    <property type="entry name" value="HIV Type 1 Reverse Transcriptase, subunit A, domain 1"/>
    <property type="match status" value="1"/>
</dbReference>
<comment type="caution">
    <text evidence="9">The sequence shown here is derived from an EMBL/GenBank/DDBJ whole genome shotgun (WGS) entry which is preliminary data.</text>
</comment>
<dbReference type="PANTHER" id="PTHR37984">
    <property type="entry name" value="PROTEIN CBG26694"/>
    <property type="match status" value="1"/>
</dbReference>
<evidence type="ECO:0000256" key="1">
    <source>
        <dbReference type="ARBA" id="ARBA00022679"/>
    </source>
</evidence>
<dbReference type="Pfam" id="PF17917">
    <property type="entry name" value="RT_RNaseH"/>
    <property type="match status" value="1"/>
</dbReference>
<dbReference type="InterPro" id="IPR001584">
    <property type="entry name" value="Integrase_cat-core"/>
</dbReference>
<dbReference type="Gene3D" id="3.30.70.270">
    <property type="match status" value="2"/>
</dbReference>
<dbReference type="SUPFAM" id="SSF56672">
    <property type="entry name" value="DNA/RNA polymerases"/>
    <property type="match status" value="1"/>
</dbReference>
<accession>A0ABQ4Y898</accession>
<dbReference type="Proteomes" id="UP001151760">
    <property type="component" value="Unassembled WGS sequence"/>
</dbReference>
<keyword evidence="2" id="KW-0548">Nucleotidyltransferase</keyword>
<feature type="compositionally biased region" description="Pro residues" evidence="7">
    <location>
        <begin position="8"/>
        <end position="23"/>
    </location>
</feature>
<evidence type="ECO:0000313" key="9">
    <source>
        <dbReference type="EMBL" id="GJS73357.1"/>
    </source>
</evidence>
<evidence type="ECO:0000256" key="2">
    <source>
        <dbReference type="ARBA" id="ARBA00022695"/>
    </source>
</evidence>
<reference evidence="9" key="2">
    <citation type="submission" date="2022-01" db="EMBL/GenBank/DDBJ databases">
        <authorList>
            <person name="Yamashiro T."/>
            <person name="Shiraishi A."/>
            <person name="Satake H."/>
            <person name="Nakayama K."/>
        </authorList>
    </citation>
    <scope>NUCLEOTIDE SEQUENCE</scope>
</reference>
<proteinExistence type="predicted"/>
<feature type="region of interest" description="Disordered" evidence="7">
    <location>
        <begin position="352"/>
        <end position="381"/>
    </location>
</feature>
<feature type="region of interest" description="Disordered" evidence="7">
    <location>
        <begin position="1"/>
        <end position="49"/>
    </location>
</feature>
<dbReference type="PROSITE" id="PS50994">
    <property type="entry name" value="INTEGRASE"/>
    <property type="match status" value="1"/>
</dbReference>
<protein>
    <submittedName>
        <fullName evidence="9">Reverse transcriptase domain-containing protein</fullName>
    </submittedName>
</protein>
<sequence>MRAASPPTHHPLPSPTPLPPLPAPSTSRKADNPKADMLPRKRLLLTAPTPRLEEDRATVRAEIKVLRRDRLAYEQESSETCQALARSKAYNRALEARIAVLETLAYHHEWQRQDADDRATKHIMRTQALEAGARVDTLEDTGSSTWIYISKMPPKRTTATTTPLTDAQIKALIAQGVADALAERDADRSRNGDDSHDSGSDGRRRMPVAREIKKLEIELWNLKVKGTDVLSYNERFQELALICGRMFLEESDEVEKYVGGLSDMIHGSVMTSKPKTMQDVIEFATELMDQKICTIAERQDKNKRKFDDNNQTQQQPPRSKIWQGLILLGLVRRSMMGLYHYATSASSTTMARALQSAQNARGSDCPGGSQPAAANNNQRAQGENQRVLTYFECGAQARAYAVGTARYKNQTLNVVTAHVTTKKAEDKPKEKRLEDVPIVQDFPKLFPEDLTGIPPTREVEFQIDLIPSAAPVARAPYRLASFEMKELSDQLKELSDKGFIRPGLMILFESTSTRVHEEDIIKTCIQNSIWTYEFQEHEEHLKLILELLKKEQLYAKFSKCEFWIPKVHFLGQVIDSQGIHVDPANIESIKDWASPKTATEIRQFLGLAGYYRRFIEGFSKIAKPMTKLTQKKAKFDWSDKAEIAFQLIKHNEVCAVLMQREKVIAYASRQLKIHEKNYTTHDLELGAVKELNIRQCRWLELLSDYDCEIRYHPGKANILEARTEIRKPENLKSEDVGEVILEGCGYSVGYEYGIPSAHRWAKRKDHSNIRRYVTRFRDRLWEWSFQKAMGTQLDMSTAYHPQTDEQSERAIQTLEDMLHAFVIDFGNGWERHLTLIEFSYNNSYHASIKAAPFEALYGRKCRSPVCWAEVGDAQLTGPELIHETTEKIVQIKQRIQPARRIAKRVTTDVRDEAFKISSW</sequence>
<keyword evidence="4" id="KW-0255">Endonuclease</keyword>
<feature type="domain" description="Integrase catalytic" evidence="8">
    <location>
        <begin position="785"/>
        <end position="860"/>
    </location>
</feature>
<dbReference type="InterPro" id="IPR041373">
    <property type="entry name" value="RT_RNaseH"/>
</dbReference>
<feature type="region of interest" description="Disordered" evidence="7">
    <location>
        <begin position="182"/>
        <end position="207"/>
    </location>
</feature>
<dbReference type="GO" id="GO:0003964">
    <property type="term" value="F:RNA-directed DNA polymerase activity"/>
    <property type="evidence" value="ECO:0007669"/>
    <property type="project" value="UniProtKB-KW"/>
</dbReference>
<dbReference type="EMBL" id="BQNB010010148">
    <property type="protein sequence ID" value="GJS73357.1"/>
    <property type="molecule type" value="Genomic_DNA"/>
</dbReference>
<evidence type="ECO:0000256" key="4">
    <source>
        <dbReference type="ARBA" id="ARBA00022759"/>
    </source>
</evidence>
<dbReference type="InterPro" id="IPR043502">
    <property type="entry name" value="DNA/RNA_pol_sf"/>
</dbReference>
<dbReference type="SUPFAM" id="SSF53098">
    <property type="entry name" value="Ribonuclease H-like"/>
    <property type="match status" value="1"/>
</dbReference>
<evidence type="ECO:0000256" key="6">
    <source>
        <dbReference type="ARBA" id="ARBA00022918"/>
    </source>
</evidence>
<dbReference type="InterPro" id="IPR036397">
    <property type="entry name" value="RNaseH_sf"/>
</dbReference>
<dbReference type="InterPro" id="IPR050951">
    <property type="entry name" value="Retrovirus_Pol_polyprotein"/>
</dbReference>
<reference evidence="9" key="1">
    <citation type="journal article" date="2022" name="Int. J. Mol. Sci.">
        <title>Draft Genome of Tanacetum Coccineum: Genomic Comparison of Closely Related Tanacetum-Family Plants.</title>
        <authorList>
            <person name="Yamashiro T."/>
            <person name="Shiraishi A."/>
            <person name="Nakayama K."/>
            <person name="Satake H."/>
        </authorList>
    </citation>
    <scope>NUCLEOTIDE SEQUENCE</scope>
</reference>
<dbReference type="InterPro" id="IPR043128">
    <property type="entry name" value="Rev_trsase/Diguanyl_cyclase"/>
</dbReference>
<feature type="compositionally biased region" description="Basic and acidic residues" evidence="7">
    <location>
        <begin position="28"/>
        <end position="39"/>
    </location>
</feature>
<dbReference type="InterPro" id="IPR012337">
    <property type="entry name" value="RNaseH-like_sf"/>
</dbReference>